<dbReference type="SUPFAM" id="SSF55729">
    <property type="entry name" value="Acyl-CoA N-acyltransferases (Nat)"/>
    <property type="match status" value="1"/>
</dbReference>
<organism evidence="1 2">
    <name type="scientific">Streptomyces katsurahamanus</name>
    <dbReference type="NCBI Taxonomy" id="2577098"/>
    <lineage>
        <taxon>Bacteria</taxon>
        <taxon>Bacillati</taxon>
        <taxon>Actinomycetota</taxon>
        <taxon>Actinomycetes</taxon>
        <taxon>Kitasatosporales</taxon>
        <taxon>Streptomycetaceae</taxon>
        <taxon>Streptomyces</taxon>
    </lineage>
</organism>
<dbReference type="Proteomes" id="UP000460558">
    <property type="component" value="Unassembled WGS sequence"/>
</dbReference>
<evidence type="ECO:0000313" key="2">
    <source>
        <dbReference type="Proteomes" id="UP000460558"/>
    </source>
</evidence>
<protein>
    <submittedName>
        <fullName evidence="1">GNAT family N-acetyltransferase</fullName>
    </submittedName>
</protein>
<sequence>MRAEIFVPGAGAAPDGWDPFVRACRAPVLWEAPLLEAAAWASTRPLYAALVRDAGEPVAAFCGRLGVRPLAQRFGPPGRPVTPGWFQTHLPNSFGGGRLHAEALTTAARRASVRAFERALRRELGVRCLGVLHLDVLEHELADLTGPFRHHRPVAPSHVLRTRWDSMDRYFAELPRNRRRRLTALYERVGDDPELEVATAVPAIDPVRASRLDQLTRMKHSSRPGRVAPLPAGYFERLNECSGAVYFAHLDKGSGRPVSFDLVLDTPGGWATTVTGSAEGVRDLYFDLYLREIEHLIATGVPAVDFGPGMRELKESFGCELLPRHAVIAPFAPG</sequence>
<comment type="caution">
    <text evidence="1">The sequence shown here is derived from an EMBL/GenBank/DDBJ whole genome shotgun (WGS) entry which is preliminary data.</text>
</comment>
<keyword evidence="2" id="KW-1185">Reference proteome</keyword>
<dbReference type="InterPro" id="IPR016181">
    <property type="entry name" value="Acyl_CoA_acyltransferase"/>
</dbReference>
<name>A0ABW9NWV5_9ACTN</name>
<dbReference type="RefSeq" id="WP_153484476.1">
    <property type="nucleotide sequence ID" value="NZ_VDEQ01000202.1"/>
</dbReference>
<gene>
    <name evidence="1" type="ORF">FFZ77_18370</name>
</gene>
<accession>A0ABW9NWV5</accession>
<reference evidence="1 2" key="1">
    <citation type="submission" date="2019-06" db="EMBL/GenBank/DDBJ databases">
        <title>Comparative genomics and metabolomics analyses of clavulanic acid producing Streptomyces species provides insight into specialized metabolism and evolution of beta-lactam biosynthetic gene clusters.</title>
        <authorList>
            <person name="Moore M.A."/>
            <person name="Cruz-Morales P."/>
            <person name="Barona Gomez F."/>
            <person name="Kapil T."/>
        </authorList>
    </citation>
    <scope>NUCLEOTIDE SEQUENCE [LARGE SCALE GENOMIC DNA]</scope>
    <source>
        <strain evidence="1 2">T-272</strain>
    </source>
</reference>
<dbReference type="EMBL" id="VDEQ01000202">
    <property type="protein sequence ID" value="MQS37519.1"/>
    <property type="molecule type" value="Genomic_DNA"/>
</dbReference>
<evidence type="ECO:0000313" key="1">
    <source>
        <dbReference type="EMBL" id="MQS37519.1"/>
    </source>
</evidence>
<proteinExistence type="predicted"/>